<comment type="caution">
    <text evidence="3">The sequence shown here is derived from an EMBL/GenBank/DDBJ whole genome shotgun (WGS) entry which is preliminary data.</text>
</comment>
<evidence type="ECO:0000313" key="3">
    <source>
        <dbReference type="EMBL" id="TDG81359.1"/>
    </source>
</evidence>
<sequence>MKFIHTADLHLDSPFLGLKSHVLPSELWEKVHQSTFDSFQRIIDNAIAQQVDFVLLAGDLFDREERSVAADAFLIAQLNRLNEHGIEAFISFGNHDYSTADPASFGYPANTLVFGNQVETKQYTLNDGEVVAVSGFSFDKQWITQPMIQDYPTAVSDVNWNIGMLHGSLSSLNSPEANYAPFTLSELEEKGYDYWALGHIHKRQSLNEQQTINYSGNTQGRHINESGEKGYLLVQSDDQHLRTKFVPTAPIVWDRVAISLDEISADQIVESILEKVADLHYDKLHFIRIQLASQTAIDADLLAKINNGDLLDDLQDINADKWQQLNCWITSIEAPQVKSLVYSSIDQDYFNQAKAATLNDEVFDQILKDFNKQPTFIKDEVGSEESKQEIFDQAGAILQENVVHEDTEEDKSK</sequence>
<dbReference type="InterPro" id="IPR014576">
    <property type="entry name" value="Pesterase_YhaO"/>
</dbReference>
<dbReference type="GO" id="GO:0016787">
    <property type="term" value="F:hydrolase activity"/>
    <property type="evidence" value="ECO:0007669"/>
    <property type="project" value="UniProtKB-KW"/>
</dbReference>
<evidence type="ECO:0000313" key="4">
    <source>
        <dbReference type="Proteomes" id="UP000295181"/>
    </source>
</evidence>
<dbReference type="Proteomes" id="UP000295181">
    <property type="component" value="Unassembled WGS sequence"/>
</dbReference>
<name>A0A4R5NUE3_LENBU</name>
<dbReference type="PANTHER" id="PTHR30337:SF7">
    <property type="entry name" value="PHOSPHOESTERASE"/>
    <property type="match status" value="1"/>
</dbReference>
<dbReference type="Pfam" id="PF00149">
    <property type="entry name" value="Metallophos"/>
    <property type="match status" value="1"/>
</dbReference>
<dbReference type="InterPro" id="IPR004843">
    <property type="entry name" value="Calcineurin-like_PHP"/>
</dbReference>
<proteinExistence type="predicted"/>
<gene>
    <name evidence="3" type="ORF">C5L32_000360</name>
</gene>
<dbReference type="InterPro" id="IPR041796">
    <property type="entry name" value="Mre11_N"/>
</dbReference>
<accession>A0A4R5NUE3</accession>
<dbReference type="GeneID" id="72459972"/>
<dbReference type="SUPFAM" id="SSF56300">
    <property type="entry name" value="Metallo-dependent phosphatases"/>
    <property type="match status" value="1"/>
</dbReference>
<organism evidence="3 4">
    <name type="scientific">Lentilactobacillus buchneri DSM 20057</name>
    <dbReference type="NCBI Taxonomy" id="1423728"/>
    <lineage>
        <taxon>Bacteria</taxon>
        <taxon>Bacillati</taxon>
        <taxon>Bacillota</taxon>
        <taxon>Bacilli</taxon>
        <taxon>Lactobacillales</taxon>
        <taxon>Lactobacillaceae</taxon>
        <taxon>Lentilactobacillus</taxon>
    </lineage>
</organism>
<protein>
    <recommendedName>
        <fullName evidence="2">Calcineurin-like phosphoesterase domain-containing protein</fullName>
    </recommendedName>
</protein>
<dbReference type="AlphaFoldDB" id="A0A4R5NUE3"/>
<dbReference type="CDD" id="cd00840">
    <property type="entry name" value="MPP_Mre11_N"/>
    <property type="match status" value="1"/>
</dbReference>
<evidence type="ECO:0000259" key="2">
    <source>
        <dbReference type="Pfam" id="PF00149"/>
    </source>
</evidence>
<evidence type="ECO:0000256" key="1">
    <source>
        <dbReference type="ARBA" id="ARBA00022801"/>
    </source>
</evidence>
<feature type="domain" description="Calcineurin-like phosphoesterase" evidence="2">
    <location>
        <begin position="1"/>
        <end position="202"/>
    </location>
</feature>
<reference evidence="3 4" key="1">
    <citation type="journal article" date="2019" name="Appl. Microbiol. Biotechnol.">
        <title>Uncovering carbohydrate metabolism through a genotype-phenotype association study of 56 lactic acid bacteria genomes.</title>
        <authorList>
            <person name="Buron-Moles G."/>
            <person name="Chailyan A."/>
            <person name="Dolejs I."/>
            <person name="Forster J."/>
            <person name="Miks M.H."/>
        </authorList>
    </citation>
    <scope>NUCLEOTIDE SEQUENCE [LARGE SCALE GENOMIC DNA]</scope>
    <source>
        <strain evidence="3 4">ATCC 4005</strain>
    </source>
</reference>
<keyword evidence="1" id="KW-0378">Hydrolase</keyword>
<dbReference type="RefSeq" id="WP_056938757.1">
    <property type="nucleotide sequence ID" value="NZ_AZDM01000007.1"/>
</dbReference>
<dbReference type="EMBL" id="PUFP01000003">
    <property type="protein sequence ID" value="TDG81359.1"/>
    <property type="molecule type" value="Genomic_DNA"/>
</dbReference>
<dbReference type="PIRSF" id="PIRSF033091">
    <property type="entry name" value="Pesterase_YhaO"/>
    <property type="match status" value="1"/>
</dbReference>
<dbReference type="InterPro" id="IPR029052">
    <property type="entry name" value="Metallo-depent_PP-like"/>
</dbReference>
<dbReference type="InterPro" id="IPR050535">
    <property type="entry name" value="DNA_Repair-Maintenance_Comp"/>
</dbReference>
<dbReference type="Gene3D" id="3.60.21.10">
    <property type="match status" value="1"/>
</dbReference>
<dbReference type="PANTHER" id="PTHR30337">
    <property type="entry name" value="COMPONENT OF ATP-DEPENDENT DSDNA EXONUCLEASE"/>
    <property type="match status" value="1"/>
</dbReference>